<evidence type="ECO:0000256" key="1">
    <source>
        <dbReference type="SAM" id="MobiDB-lite"/>
    </source>
</evidence>
<accession>A0ABN8J3Q4</accession>
<organism evidence="2 3">
    <name type="scientific">Iphiclides podalirius</name>
    <name type="common">scarce swallowtail</name>
    <dbReference type="NCBI Taxonomy" id="110791"/>
    <lineage>
        <taxon>Eukaryota</taxon>
        <taxon>Metazoa</taxon>
        <taxon>Ecdysozoa</taxon>
        <taxon>Arthropoda</taxon>
        <taxon>Hexapoda</taxon>
        <taxon>Insecta</taxon>
        <taxon>Pterygota</taxon>
        <taxon>Neoptera</taxon>
        <taxon>Endopterygota</taxon>
        <taxon>Lepidoptera</taxon>
        <taxon>Glossata</taxon>
        <taxon>Ditrysia</taxon>
        <taxon>Papilionoidea</taxon>
        <taxon>Papilionidae</taxon>
        <taxon>Papilioninae</taxon>
        <taxon>Iphiclides</taxon>
    </lineage>
</organism>
<protein>
    <submittedName>
        <fullName evidence="2">Uncharacterized protein</fullName>
    </submittedName>
</protein>
<feature type="region of interest" description="Disordered" evidence="1">
    <location>
        <begin position="107"/>
        <end position="148"/>
    </location>
</feature>
<reference evidence="2" key="1">
    <citation type="submission" date="2022-03" db="EMBL/GenBank/DDBJ databases">
        <authorList>
            <person name="Martin H S."/>
        </authorList>
    </citation>
    <scope>NUCLEOTIDE SEQUENCE</scope>
</reference>
<sequence>MLEISRLFDGAHGTRVGGKCIDREARASAMCVAKDSGRVLTGARGAAAQSGPALDSWRCIGRRDPGRLPPHLSLHTPSAPLNSEMPGMVGVSGLGVVCGRGVAGGGRVAGRLAPRSQSHSRARSACPRVPERPPLRPVPDRSLDLRGR</sequence>
<name>A0ABN8J3Q4_9NEOP</name>
<keyword evidence="3" id="KW-1185">Reference proteome</keyword>
<dbReference type="Proteomes" id="UP000837857">
    <property type="component" value="Chromosome 7"/>
</dbReference>
<evidence type="ECO:0000313" key="2">
    <source>
        <dbReference type="EMBL" id="CAH2073831.1"/>
    </source>
</evidence>
<dbReference type="EMBL" id="OW152819">
    <property type="protein sequence ID" value="CAH2073831.1"/>
    <property type="molecule type" value="Genomic_DNA"/>
</dbReference>
<evidence type="ECO:0000313" key="3">
    <source>
        <dbReference type="Proteomes" id="UP000837857"/>
    </source>
</evidence>
<gene>
    <name evidence="2" type="ORF">IPOD504_LOCUS15809</name>
</gene>
<feature type="non-terminal residue" evidence="2">
    <location>
        <position position="1"/>
    </location>
</feature>
<feature type="compositionally biased region" description="Basic and acidic residues" evidence="1">
    <location>
        <begin position="129"/>
        <end position="148"/>
    </location>
</feature>
<proteinExistence type="predicted"/>